<evidence type="ECO:0000256" key="3">
    <source>
        <dbReference type="ARBA" id="ARBA00023774"/>
    </source>
</evidence>
<feature type="domain" description="EF-hand" evidence="5">
    <location>
        <begin position="169"/>
        <end position="204"/>
    </location>
</feature>
<dbReference type="SUPFAM" id="SSF47473">
    <property type="entry name" value="EF-hand"/>
    <property type="match status" value="1"/>
</dbReference>
<dbReference type="InterPro" id="IPR045198">
    <property type="entry name" value="CNBL1-10"/>
</dbReference>
<dbReference type="FunFam" id="1.10.238.10:FF:000073">
    <property type="entry name" value="calcineurin B-like protein 3"/>
    <property type="match status" value="1"/>
</dbReference>
<dbReference type="PANTHER" id="PTHR23056:SF147">
    <property type="entry name" value="CALCINEURIN B-LIKE PROTEIN 8"/>
    <property type="match status" value="1"/>
</dbReference>
<name>A0ABD3KUP6_EUCGL</name>
<evidence type="ECO:0000256" key="2">
    <source>
        <dbReference type="ARBA" id="ARBA00022837"/>
    </source>
</evidence>
<dbReference type="GO" id="GO:0019722">
    <property type="term" value="P:calcium-mediated signaling"/>
    <property type="evidence" value="ECO:0007669"/>
    <property type="project" value="UniProtKB-UniRule"/>
</dbReference>
<dbReference type="PROSITE" id="PS50222">
    <property type="entry name" value="EF_HAND_2"/>
    <property type="match status" value="3"/>
</dbReference>
<accession>A0ABD3KUP6</accession>
<sequence length="231" mass="26618">MGWVLRLFEFGTTLPEVMQSLFGCFCVRKGQRKAGYEDPIILASETPFTVNEVEALYDLFKKLSSSIVDDGLIHKEEFQFALFRNSNKQNLFADRIFDLFDVKRNGVIEFGEFVRSLSIFHPNAPEADKIDFAFRIYDLRQTGYIEREELKEMVLALLGESDLTLSNDVIDTIVCKTITEADTNNDGKIDQEEWREFVAKNPSLVKNMTLPYLKEITLVFPSFVMHSEVQD</sequence>
<evidence type="ECO:0000259" key="5">
    <source>
        <dbReference type="PROSITE" id="PS50222"/>
    </source>
</evidence>
<dbReference type="GO" id="GO:0016020">
    <property type="term" value="C:membrane"/>
    <property type="evidence" value="ECO:0007669"/>
    <property type="project" value="UniProtKB-SubCell"/>
</dbReference>
<comment type="subcellular location">
    <subcellularLocation>
        <location evidence="4">Membrane</location>
    </subcellularLocation>
</comment>
<dbReference type="InterPro" id="IPR011992">
    <property type="entry name" value="EF-hand-dom_pair"/>
</dbReference>
<dbReference type="PRINTS" id="PR00450">
    <property type="entry name" value="RECOVERIN"/>
</dbReference>
<keyword evidence="7" id="KW-1185">Reference proteome</keyword>
<dbReference type="SMART" id="SM00054">
    <property type="entry name" value="EFh"/>
    <property type="match status" value="3"/>
</dbReference>
<proteinExistence type="inferred from homology"/>
<keyword evidence="4" id="KW-0472">Membrane</keyword>
<dbReference type="Proteomes" id="UP001634007">
    <property type="component" value="Unassembled WGS sequence"/>
</dbReference>
<dbReference type="InterPro" id="IPR002048">
    <property type="entry name" value="EF_hand_dom"/>
</dbReference>
<feature type="domain" description="EF-hand" evidence="5">
    <location>
        <begin position="88"/>
        <end position="123"/>
    </location>
</feature>
<dbReference type="CDD" id="cd00051">
    <property type="entry name" value="EFh"/>
    <property type="match status" value="1"/>
</dbReference>
<dbReference type="Gene3D" id="1.10.238.10">
    <property type="entry name" value="EF-hand"/>
    <property type="match status" value="1"/>
</dbReference>
<dbReference type="PROSITE" id="PS00018">
    <property type="entry name" value="EF_HAND_1"/>
    <property type="match status" value="1"/>
</dbReference>
<reference evidence="6 7" key="1">
    <citation type="submission" date="2024-11" db="EMBL/GenBank/DDBJ databases">
        <title>Chromosome-level genome assembly of Eucalyptus globulus Labill. provides insights into its genome evolution.</title>
        <authorList>
            <person name="Li X."/>
        </authorList>
    </citation>
    <scope>NUCLEOTIDE SEQUENCE [LARGE SCALE GENOMIC DNA]</scope>
    <source>
        <strain evidence="6">CL2024</strain>
        <tissue evidence="6">Fresh tender leaves</tissue>
    </source>
</reference>
<evidence type="ECO:0000256" key="1">
    <source>
        <dbReference type="ARBA" id="ARBA00022737"/>
    </source>
</evidence>
<evidence type="ECO:0000256" key="4">
    <source>
        <dbReference type="RuleBase" id="RU369080"/>
    </source>
</evidence>
<keyword evidence="4" id="KW-0479">Metal-binding</keyword>
<comment type="caution">
    <text evidence="6">The sequence shown here is derived from an EMBL/GenBank/DDBJ whole genome shotgun (WGS) entry which is preliminary data.</text>
</comment>
<feature type="domain" description="EF-hand" evidence="5">
    <location>
        <begin position="125"/>
        <end position="160"/>
    </location>
</feature>
<protein>
    <recommendedName>
        <fullName evidence="4">Calcineurin B-like protein</fullName>
    </recommendedName>
</protein>
<dbReference type="EMBL" id="JBJKBG010000004">
    <property type="protein sequence ID" value="KAL3742944.1"/>
    <property type="molecule type" value="Genomic_DNA"/>
</dbReference>
<dbReference type="GO" id="GO:0005509">
    <property type="term" value="F:calcium ion binding"/>
    <property type="evidence" value="ECO:0007669"/>
    <property type="project" value="UniProtKB-UniRule"/>
</dbReference>
<comment type="subunit">
    <text evidence="4">Homodimer. Interacts with CIPK.</text>
</comment>
<dbReference type="AlphaFoldDB" id="A0ABD3KUP6"/>
<gene>
    <name evidence="6" type="ORF">ACJRO7_018273</name>
</gene>
<evidence type="ECO:0000313" key="7">
    <source>
        <dbReference type="Proteomes" id="UP001634007"/>
    </source>
</evidence>
<dbReference type="GO" id="GO:0019900">
    <property type="term" value="F:kinase binding"/>
    <property type="evidence" value="ECO:0007669"/>
    <property type="project" value="UniProtKB-UniRule"/>
</dbReference>
<organism evidence="6 7">
    <name type="scientific">Eucalyptus globulus</name>
    <name type="common">Tasmanian blue gum</name>
    <dbReference type="NCBI Taxonomy" id="34317"/>
    <lineage>
        <taxon>Eukaryota</taxon>
        <taxon>Viridiplantae</taxon>
        <taxon>Streptophyta</taxon>
        <taxon>Embryophyta</taxon>
        <taxon>Tracheophyta</taxon>
        <taxon>Spermatophyta</taxon>
        <taxon>Magnoliopsida</taxon>
        <taxon>eudicotyledons</taxon>
        <taxon>Gunneridae</taxon>
        <taxon>Pentapetalae</taxon>
        <taxon>rosids</taxon>
        <taxon>malvids</taxon>
        <taxon>Myrtales</taxon>
        <taxon>Myrtaceae</taxon>
        <taxon>Myrtoideae</taxon>
        <taxon>Eucalypteae</taxon>
        <taxon>Eucalyptus</taxon>
    </lineage>
</organism>
<dbReference type="InterPro" id="IPR018247">
    <property type="entry name" value="EF_Hand_1_Ca_BS"/>
</dbReference>
<comment type="similarity">
    <text evidence="3 4">Belongs to the calcineurin regulatory subunit family.</text>
</comment>
<dbReference type="Pfam" id="PF13833">
    <property type="entry name" value="EF-hand_8"/>
    <property type="match status" value="1"/>
</dbReference>
<evidence type="ECO:0000313" key="6">
    <source>
        <dbReference type="EMBL" id="KAL3742944.1"/>
    </source>
</evidence>
<comment type="function">
    <text evidence="4">Acts as a calcium sensor. CBL proteins interact with CIPK serine-threonine protein kinases. Binding of a CBL protein to the regulatory NAF domain of a CIPK protein lead to the activation of the kinase in a calcium-dependent manner.</text>
</comment>
<dbReference type="Pfam" id="PF13202">
    <property type="entry name" value="EF-hand_5"/>
    <property type="match status" value="1"/>
</dbReference>
<keyword evidence="1 4" id="KW-0677">Repeat</keyword>
<dbReference type="PANTHER" id="PTHR23056">
    <property type="entry name" value="CALCINEURIN B"/>
    <property type="match status" value="1"/>
</dbReference>
<keyword evidence="2 4" id="KW-0106">Calcium</keyword>